<keyword evidence="6" id="KW-0808">Transferase</keyword>
<dbReference type="AlphaFoldDB" id="A0A8S0TUI0"/>
<keyword evidence="7" id="KW-0472">Membrane</keyword>
<keyword evidence="10" id="KW-1185">Reference proteome</keyword>
<keyword evidence="5" id="KW-0934">Plastid</keyword>
<evidence type="ECO:0000256" key="3">
    <source>
        <dbReference type="ARBA" id="ARBA00009481"/>
    </source>
</evidence>
<dbReference type="GO" id="GO:0046481">
    <property type="term" value="F:digalactosyldiacylglycerol synthase activity"/>
    <property type="evidence" value="ECO:0007669"/>
    <property type="project" value="InterPro"/>
</dbReference>
<accession>A0A8S0TUI0</accession>
<sequence>MISFKPPEVRAASSKTPSAGSNSSSSSNVAAEKAFSFISKGWREVRSSADADLQLLKNRANSFKNLADRELENFLHSASKSPFSVPTITASATLNHPLPAEIDFVRKIRPKLSEFRRAYSSPDFKLYPRPQIKINLSAIKNAIVAEVEDEEEENERVSFRSWRRVRYKEREREEGQFGEFWEPIRAFKSRLRELEHKSSSEFFEGIKNSEFVEKFKSSLKSIYRDPNDSKEVPPFDVPELLACLVRQSSPFLDQLGIDKGISDKIVESLCSKRKSQLLQRSVPAGESSIVESENISDELDLRIASVLQKMVDGGLAFAHYCFTGNEFLRLCTGAIPGTRDYDKQHSKDLHLLPPQVENPVYGW</sequence>
<evidence type="ECO:0000256" key="7">
    <source>
        <dbReference type="ARBA" id="ARBA00023136"/>
    </source>
</evidence>
<comment type="similarity">
    <text evidence="3">Belongs to the glycosyltransferase group 1 family. Glycosyltransferase 4 subfamily.</text>
</comment>
<feature type="compositionally biased region" description="Low complexity" evidence="8">
    <location>
        <begin position="12"/>
        <end position="30"/>
    </location>
</feature>
<dbReference type="GO" id="GO:0019375">
    <property type="term" value="P:galactolipid biosynthetic process"/>
    <property type="evidence" value="ECO:0007669"/>
    <property type="project" value="TreeGrafter"/>
</dbReference>
<proteinExistence type="inferred from homology"/>
<reference evidence="9 10" key="1">
    <citation type="submission" date="2019-12" db="EMBL/GenBank/DDBJ databases">
        <authorList>
            <person name="Alioto T."/>
            <person name="Alioto T."/>
            <person name="Gomez Garrido J."/>
        </authorList>
    </citation>
    <scope>NUCLEOTIDE SEQUENCE [LARGE SCALE GENOMIC DNA]</scope>
</reference>
<comment type="caution">
    <text evidence="9">The sequence shown here is derived from an EMBL/GenBank/DDBJ whole genome shotgun (WGS) entry which is preliminary data.</text>
</comment>
<dbReference type="Gramene" id="OE9A106437T2">
    <property type="protein sequence ID" value="OE9A106437C2"/>
    <property type="gene ID" value="OE9A106437"/>
</dbReference>
<evidence type="ECO:0000256" key="1">
    <source>
        <dbReference type="ARBA" id="ARBA00004229"/>
    </source>
</evidence>
<evidence type="ECO:0000256" key="8">
    <source>
        <dbReference type="SAM" id="MobiDB-lite"/>
    </source>
</evidence>
<evidence type="ECO:0000313" key="9">
    <source>
        <dbReference type="EMBL" id="CAA3009072.1"/>
    </source>
</evidence>
<dbReference type="PANTHER" id="PTHR46132">
    <property type="entry name" value="DIGALACTOSYLDIACYLGLYCEROL SYNTHASE 2, CHLOROPLASTIC"/>
    <property type="match status" value="1"/>
</dbReference>
<name>A0A8S0TUI0_OLEEU</name>
<evidence type="ECO:0000256" key="4">
    <source>
        <dbReference type="ARBA" id="ARBA00022528"/>
    </source>
</evidence>
<dbReference type="Proteomes" id="UP000594638">
    <property type="component" value="Unassembled WGS sequence"/>
</dbReference>
<protein>
    <submittedName>
        <fullName evidence="9">Uncharacterized protein</fullName>
    </submittedName>
</protein>
<dbReference type="PANTHER" id="PTHR46132:SF6">
    <property type="entry name" value="DIGALACTOSYLDIACYLGLYCEROL SYNTHASE 1, CHLOROPLASTIC"/>
    <property type="match status" value="1"/>
</dbReference>
<evidence type="ECO:0000313" key="10">
    <source>
        <dbReference type="Proteomes" id="UP000594638"/>
    </source>
</evidence>
<dbReference type="GO" id="GO:0009707">
    <property type="term" value="C:chloroplast outer membrane"/>
    <property type="evidence" value="ECO:0007669"/>
    <property type="project" value="TreeGrafter"/>
</dbReference>
<comment type="subcellular location">
    <subcellularLocation>
        <location evidence="2">Membrane</location>
    </subcellularLocation>
    <subcellularLocation>
        <location evidence="1">Plastid</location>
        <location evidence="1">Chloroplast</location>
    </subcellularLocation>
</comment>
<dbReference type="EMBL" id="CACTIH010007311">
    <property type="protein sequence ID" value="CAA3009072.1"/>
    <property type="molecule type" value="Genomic_DNA"/>
</dbReference>
<keyword evidence="4" id="KW-0150">Chloroplast</keyword>
<dbReference type="OrthoDB" id="44480at2759"/>
<gene>
    <name evidence="9" type="ORF">OLEA9_A106437</name>
</gene>
<evidence type="ECO:0000256" key="5">
    <source>
        <dbReference type="ARBA" id="ARBA00022640"/>
    </source>
</evidence>
<feature type="region of interest" description="Disordered" evidence="8">
    <location>
        <begin position="1"/>
        <end position="30"/>
    </location>
</feature>
<evidence type="ECO:0000256" key="2">
    <source>
        <dbReference type="ARBA" id="ARBA00004370"/>
    </source>
</evidence>
<dbReference type="InterPro" id="IPR044525">
    <property type="entry name" value="DGDG1/2"/>
</dbReference>
<evidence type="ECO:0000256" key="6">
    <source>
        <dbReference type="ARBA" id="ARBA00022679"/>
    </source>
</evidence>
<organism evidence="9 10">
    <name type="scientific">Olea europaea subsp. europaea</name>
    <dbReference type="NCBI Taxonomy" id="158383"/>
    <lineage>
        <taxon>Eukaryota</taxon>
        <taxon>Viridiplantae</taxon>
        <taxon>Streptophyta</taxon>
        <taxon>Embryophyta</taxon>
        <taxon>Tracheophyta</taxon>
        <taxon>Spermatophyta</taxon>
        <taxon>Magnoliopsida</taxon>
        <taxon>eudicotyledons</taxon>
        <taxon>Gunneridae</taxon>
        <taxon>Pentapetalae</taxon>
        <taxon>asterids</taxon>
        <taxon>lamiids</taxon>
        <taxon>Lamiales</taxon>
        <taxon>Oleaceae</taxon>
        <taxon>Oleeae</taxon>
        <taxon>Olea</taxon>
    </lineage>
</organism>